<dbReference type="GO" id="GO:0044528">
    <property type="term" value="P:regulation of mitochondrial mRNA stability"/>
    <property type="evidence" value="ECO:0007669"/>
    <property type="project" value="InterPro"/>
</dbReference>
<dbReference type="InterPro" id="IPR050870">
    <property type="entry name" value="FAST_kinase"/>
</dbReference>
<accession>A0A672GTJ8</accession>
<feature type="region of interest" description="Disordered" evidence="3">
    <location>
        <begin position="31"/>
        <end position="54"/>
    </location>
</feature>
<dbReference type="PANTHER" id="PTHR21228:SF1">
    <property type="entry name" value="FAST KINASE DOMAIN-CONTAINING PROTEIN 2, MITOCHONDRIAL"/>
    <property type="match status" value="1"/>
</dbReference>
<dbReference type="AlphaFoldDB" id="A0A672GTJ8"/>
<evidence type="ECO:0000313" key="6">
    <source>
        <dbReference type="Proteomes" id="UP000472267"/>
    </source>
</evidence>
<protein>
    <submittedName>
        <fullName evidence="5">FAST kinase domain-containing protein 2, mitochondrial-like</fullName>
    </submittedName>
</protein>
<dbReference type="GeneID" id="115383767"/>
<feature type="region of interest" description="Disordered" evidence="3">
    <location>
        <begin position="563"/>
        <end position="582"/>
    </location>
</feature>
<dbReference type="GO" id="GO:0035770">
    <property type="term" value="C:ribonucleoprotein granule"/>
    <property type="evidence" value="ECO:0007669"/>
    <property type="project" value="TreeGrafter"/>
</dbReference>
<evidence type="ECO:0000313" key="5">
    <source>
        <dbReference type="Ensembl" id="ENSSFAP00005020345.1"/>
    </source>
</evidence>
<dbReference type="OrthoDB" id="9369505at2759"/>
<reference evidence="5" key="2">
    <citation type="submission" date="2025-09" db="UniProtKB">
        <authorList>
            <consortium name="Ensembl"/>
        </authorList>
    </citation>
    <scope>IDENTIFICATION</scope>
</reference>
<dbReference type="SMART" id="SM00952">
    <property type="entry name" value="RAP"/>
    <property type="match status" value="1"/>
</dbReference>
<evidence type="ECO:0000259" key="4">
    <source>
        <dbReference type="PROSITE" id="PS51286"/>
    </source>
</evidence>
<organism evidence="5 6">
    <name type="scientific">Salarias fasciatus</name>
    <name type="common">Jewelled blenny</name>
    <name type="synonym">Blennius fasciatus</name>
    <dbReference type="NCBI Taxonomy" id="181472"/>
    <lineage>
        <taxon>Eukaryota</taxon>
        <taxon>Metazoa</taxon>
        <taxon>Chordata</taxon>
        <taxon>Craniata</taxon>
        <taxon>Vertebrata</taxon>
        <taxon>Euteleostomi</taxon>
        <taxon>Actinopterygii</taxon>
        <taxon>Neopterygii</taxon>
        <taxon>Teleostei</taxon>
        <taxon>Neoteleostei</taxon>
        <taxon>Acanthomorphata</taxon>
        <taxon>Ovalentaria</taxon>
        <taxon>Blenniimorphae</taxon>
        <taxon>Blenniiformes</taxon>
        <taxon>Blennioidei</taxon>
        <taxon>Blenniidae</taxon>
        <taxon>Salariinae</taxon>
        <taxon>Salarias</taxon>
    </lineage>
</organism>
<dbReference type="InParanoid" id="A0A672GTJ8"/>
<dbReference type="Ensembl" id="ENSSFAT00005021148.1">
    <property type="protein sequence ID" value="ENSSFAP00005020345.1"/>
    <property type="gene ID" value="ENSSFAG00005010580.1"/>
</dbReference>
<evidence type="ECO:0000256" key="1">
    <source>
        <dbReference type="ARBA" id="ARBA00004173"/>
    </source>
</evidence>
<proteinExistence type="predicted"/>
<dbReference type="PANTHER" id="PTHR21228">
    <property type="entry name" value="FAST LEU-RICH DOMAIN-CONTAINING"/>
    <property type="match status" value="1"/>
</dbReference>
<dbReference type="GO" id="GO:0003723">
    <property type="term" value="F:RNA binding"/>
    <property type="evidence" value="ECO:0007669"/>
    <property type="project" value="TreeGrafter"/>
</dbReference>
<feature type="compositionally biased region" description="Polar residues" evidence="3">
    <location>
        <begin position="31"/>
        <end position="43"/>
    </location>
</feature>
<evidence type="ECO:0000256" key="2">
    <source>
        <dbReference type="ARBA" id="ARBA00023128"/>
    </source>
</evidence>
<dbReference type="Pfam" id="PF06743">
    <property type="entry name" value="FAST_1"/>
    <property type="match status" value="1"/>
</dbReference>
<dbReference type="GO" id="GO:0005759">
    <property type="term" value="C:mitochondrial matrix"/>
    <property type="evidence" value="ECO:0007669"/>
    <property type="project" value="TreeGrafter"/>
</dbReference>
<reference evidence="5" key="1">
    <citation type="submission" date="2025-08" db="UniProtKB">
        <authorList>
            <consortium name="Ensembl"/>
        </authorList>
    </citation>
    <scope>IDENTIFICATION</scope>
</reference>
<dbReference type="Proteomes" id="UP000472267">
    <property type="component" value="Unassembled WGS sequence"/>
</dbReference>
<feature type="domain" description="RAP" evidence="4">
    <location>
        <begin position="585"/>
        <end position="642"/>
    </location>
</feature>
<dbReference type="InterPro" id="IPR010622">
    <property type="entry name" value="FAST_Leu-rich"/>
</dbReference>
<dbReference type="GO" id="GO:0000963">
    <property type="term" value="P:mitochondrial RNA processing"/>
    <property type="evidence" value="ECO:0007669"/>
    <property type="project" value="TreeGrafter"/>
</dbReference>
<gene>
    <name evidence="5" type="primary">LOC115383767</name>
</gene>
<comment type="subcellular location">
    <subcellularLocation>
        <location evidence="1">Mitochondrion</location>
    </subcellularLocation>
</comment>
<feature type="compositionally biased region" description="Low complexity" evidence="3">
    <location>
        <begin position="44"/>
        <end position="53"/>
    </location>
</feature>
<name>A0A672GTJ8_SALFA</name>
<keyword evidence="6" id="KW-1185">Reference proteome</keyword>
<keyword evidence="2" id="KW-0496">Mitochondrion</keyword>
<sequence>MSVWTVEELIRRSLRLCRPVYQQHGFLVASSASSSPGQKLTRIQRQSQSQRQPPWCPVGSVRFYSQERDISDEAEEKDLSLPHEMQVENAAAEQRQWSSPFLKHLERCGSPSDVLDLTRLYAPTIRQVSSSLVRMWAVTKKMSEDQRRYELQLMFEHPALDELLQKAMRTISLMRHEDMVYTLLSMVNLGVPQRSRVIQTSLRTLQEKLNDLDEKCLSILASCLEHMDDCPNVVALKAGLSLVVEERLSGIKNVVTLQTMMRLLGKDAPKELKWKLEKKALSMADQFSVPNAQWMISTMVTMGFYSKPLLEVCSRKITENLHGIPFNRLLKLLHSCKELLYRDFYLLTAISDYIASTVDIWTNKQLLLLLSVFESLAFCPAAVMEAYAEKVIADPDMLTLKDLLCVLKVYSSLNYDLQHQRRPFLDSLGRALDSYLPKMTAFALLKAVYCLCLLGHFPPAALERLQQSGTPPQQLADSKSLKNRERMFHTVELCLRLDRPPLPPSLTFPTSVTEGPAPSQSSMNPWLLEGLRSLLEDQEHVTLQEMVTEEDFYLIDAVITKRESSRRPESDAGERGPPAERSRRIAVVHAAPSKFCFGTLNPRGPLALKARHLRILGYEPVLVSELELQSVSEEQRTEFLRTRIFPELVSESRAEAGLRAS</sequence>
<dbReference type="PROSITE" id="PS51286">
    <property type="entry name" value="RAP"/>
    <property type="match status" value="1"/>
</dbReference>
<dbReference type="OMA" id="FEIRMDS"/>
<dbReference type="InterPro" id="IPR013584">
    <property type="entry name" value="RAP"/>
</dbReference>
<evidence type="ECO:0000256" key="3">
    <source>
        <dbReference type="SAM" id="MobiDB-lite"/>
    </source>
</evidence>
<dbReference type="RefSeq" id="XP_029941805.1">
    <property type="nucleotide sequence ID" value="XM_030085945.1"/>
</dbReference>